<dbReference type="InterPro" id="IPR016186">
    <property type="entry name" value="C-type_lectin-like/link_sf"/>
</dbReference>
<dbReference type="SMART" id="SM00034">
    <property type="entry name" value="CLECT"/>
    <property type="match status" value="3"/>
</dbReference>
<evidence type="ECO:0000313" key="4">
    <source>
        <dbReference type="Proteomes" id="UP001642540"/>
    </source>
</evidence>
<dbReference type="Pfam" id="PF00059">
    <property type="entry name" value="Lectin_C"/>
    <property type="match status" value="1"/>
</dbReference>
<name>A0ABP1PN80_9HEXA</name>
<organism evidence="3 4">
    <name type="scientific">Orchesella dallaii</name>
    <dbReference type="NCBI Taxonomy" id="48710"/>
    <lineage>
        <taxon>Eukaryota</taxon>
        <taxon>Metazoa</taxon>
        <taxon>Ecdysozoa</taxon>
        <taxon>Arthropoda</taxon>
        <taxon>Hexapoda</taxon>
        <taxon>Collembola</taxon>
        <taxon>Entomobryomorpha</taxon>
        <taxon>Entomobryoidea</taxon>
        <taxon>Orchesellidae</taxon>
        <taxon>Orchesellinae</taxon>
        <taxon>Orchesella</taxon>
    </lineage>
</organism>
<keyword evidence="4" id="KW-1185">Reference proteome</keyword>
<dbReference type="Proteomes" id="UP001642540">
    <property type="component" value="Unassembled WGS sequence"/>
</dbReference>
<proteinExistence type="predicted"/>
<dbReference type="InterPro" id="IPR016187">
    <property type="entry name" value="CTDL_fold"/>
</dbReference>
<dbReference type="PANTHER" id="PTHR45784">
    <property type="entry name" value="C-TYPE LECTIN DOMAIN FAMILY 20 MEMBER A-RELATED"/>
    <property type="match status" value="1"/>
</dbReference>
<feature type="domain" description="C-type lectin" evidence="2">
    <location>
        <begin position="167"/>
        <end position="291"/>
    </location>
</feature>
<evidence type="ECO:0000256" key="1">
    <source>
        <dbReference type="SAM" id="SignalP"/>
    </source>
</evidence>
<reference evidence="3 4" key="1">
    <citation type="submission" date="2024-08" db="EMBL/GenBank/DDBJ databases">
        <authorList>
            <person name="Cucini C."/>
            <person name="Frati F."/>
        </authorList>
    </citation>
    <scope>NUCLEOTIDE SEQUENCE [LARGE SCALE GENOMIC DNA]</scope>
</reference>
<dbReference type="Gene3D" id="3.10.100.10">
    <property type="entry name" value="Mannose-Binding Protein A, subunit A"/>
    <property type="match status" value="5"/>
</dbReference>
<feature type="signal peptide" evidence="1">
    <location>
        <begin position="1"/>
        <end position="22"/>
    </location>
</feature>
<dbReference type="EMBL" id="CAXLJM020000006">
    <property type="protein sequence ID" value="CAL8071794.1"/>
    <property type="molecule type" value="Genomic_DNA"/>
</dbReference>
<sequence>MLFTYVTLILMAQLIDIRTVSSEKSCSLIPLDYGFFYGSQEIPFEEARTCCRNNSLLITAYLPGENRSTESKEMWQSIHDVLLTLPSSQPPIGSSYGVWVRVLNFTFRDMSNSSSEIHQCYEVHFVSPKNLTLILKKVSCNAKRRFICMTDTPYYEPNCDEVKMTTLLGSRYFLSNGSMPWKDAVECCERKGFRLADSRNMEHKFELEMILKHAKLMGHEATKEFRFWLAAHRLVAGGDFIWENSLHIVSPSIDETFHLEEIENCLSGLAKGDSITKKAFRCEYPLPFICEKETSVDLKKKCSEVEFQQLTLPSGVREYWYSVNAKLRWEDAQSCCKENGWNLFKVISVEEGQHIAGALQRNTSTRYRHQGLSHGLWTSGRSTGQNYTFHFVPTPSKISFLEYNNSISTWNNSCNFLVPYRGPLKHPRSLQFVVDTTNSFFLNDAPSSATRSFICDTPIPIDQETGELVELGSTYFYSRVAVKAAVALDMCSSNKMALFQLKNPDENSVLRKVIRNLDVDHSSPQHGIWSYGAPKVSSFNFSLAEQERHKNDSKLAKNEQYPMKKPFHPSANDCDLVYYNKTTNTLQLSKAECETMHHVICERSIDLNANTNAPASEHCTKGKLVEISENLYLSMTMANWTEARRCCLHLGHELLSVDRKEDSKLVYNALAHYNKFFGPNLGVWTSGRSGIIFNQFVWVGSSNFLEKATHFFQDYTNETENVYGDANVCLEAIAEPNLKQKQQLSLSVDWCTKSKYFMCGPKPIAHQVDCSNITFLHMGNSTYFLSNTSATFVRAAECCASRDGYLAPIHGKNLSISLHTYILKHFGLQFETVEKRFWIGLTKNMFKRDRFRWLVSGNPLNATDFQRWEGNNDSNRTMDYHEHNCVAAIAVKKKIEYSWIKVECSTSLKFLCRVL</sequence>
<dbReference type="PROSITE" id="PS50041">
    <property type="entry name" value="C_TYPE_LECTIN_2"/>
    <property type="match status" value="3"/>
</dbReference>
<dbReference type="CDD" id="cd00037">
    <property type="entry name" value="CLECT"/>
    <property type="match status" value="4"/>
</dbReference>
<accession>A0ABP1PN80</accession>
<feature type="domain" description="C-type lectin" evidence="2">
    <location>
        <begin position="632"/>
        <end position="760"/>
    </location>
</feature>
<gene>
    <name evidence="3" type="ORF">ODALV1_LOCUS1885</name>
</gene>
<dbReference type="PANTHER" id="PTHR45784:SF3">
    <property type="entry name" value="C-TYPE LECTIN DOMAIN FAMILY 4 MEMBER K-LIKE-RELATED"/>
    <property type="match status" value="1"/>
</dbReference>
<keyword evidence="1" id="KW-0732">Signal</keyword>
<feature type="chain" id="PRO_5045354236" description="C-type lectin domain-containing protein" evidence="1">
    <location>
        <begin position="23"/>
        <end position="915"/>
    </location>
</feature>
<dbReference type="SUPFAM" id="SSF56436">
    <property type="entry name" value="C-type lectin-like"/>
    <property type="match status" value="5"/>
</dbReference>
<dbReference type="InterPro" id="IPR001304">
    <property type="entry name" value="C-type_lectin-like"/>
</dbReference>
<comment type="caution">
    <text evidence="3">The sequence shown here is derived from an EMBL/GenBank/DDBJ whole genome shotgun (WGS) entry which is preliminary data.</text>
</comment>
<feature type="domain" description="C-type lectin" evidence="2">
    <location>
        <begin position="778"/>
        <end position="913"/>
    </location>
</feature>
<evidence type="ECO:0000313" key="3">
    <source>
        <dbReference type="EMBL" id="CAL8071794.1"/>
    </source>
</evidence>
<protein>
    <recommendedName>
        <fullName evidence="2">C-type lectin domain-containing protein</fullName>
    </recommendedName>
</protein>
<evidence type="ECO:0000259" key="2">
    <source>
        <dbReference type="PROSITE" id="PS50041"/>
    </source>
</evidence>